<dbReference type="InterPro" id="IPR012878">
    <property type="entry name" value="Beta-AFase-like_GH127_cat"/>
</dbReference>
<sequence length="138" mass="15994">MTFVNDTSRSPRAQVRPIAIERVELEGFVRRYQDLMKSTSLALQYEYLESSGRIDNFRKAIGSIEGDFTGWFFNDSDIYKWIEAASYSLAYNEDSEIRTRIDSLITLIESVQKKSEGGYVNTYFTGKRASEKWKDLKS</sequence>
<organism evidence="2 3">
    <name type="scientific">Mesotoga infera</name>
    <dbReference type="NCBI Taxonomy" id="1236046"/>
    <lineage>
        <taxon>Bacteria</taxon>
        <taxon>Thermotogati</taxon>
        <taxon>Thermotogota</taxon>
        <taxon>Thermotogae</taxon>
        <taxon>Kosmotogales</taxon>
        <taxon>Kosmotogaceae</taxon>
        <taxon>Mesotoga</taxon>
    </lineage>
</organism>
<dbReference type="InterPro" id="IPR049174">
    <property type="entry name" value="Beta-AFase-like"/>
</dbReference>
<dbReference type="PANTHER" id="PTHR43465:SF2">
    <property type="entry name" value="DUF1680 DOMAIN PROTEIN (AFU_ORTHOLOGUE AFUA_1G08910)"/>
    <property type="match status" value="1"/>
</dbReference>
<dbReference type="PANTHER" id="PTHR43465">
    <property type="entry name" value="DUF1680 DOMAIN PROTEIN (AFU_ORTHOLOGUE AFUA_1G08910)"/>
    <property type="match status" value="1"/>
</dbReference>
<reference evidence="2 3" key="1">
    <citation type="journal article" date="2018" name="Nat. Biotechnol.">
        <title>A standardized bacterial taxonomy based on genome phylogeny substantially revises the tree of life.</title>
        <authorList>
            <person name="Parks D.H."/>
            <person name="Chuvochina M."/>
            <person name="Waite D.W."/>
            <person name="Rinke C."/>
            <person name="Skarshewski A."/>
            <person name="Chaumeil P.A."/>
            <person name="Hugenholtz P."/>
        </authorList>
    </citation>
    <scope>NUCLEOTIDE SEQUENCE [LARGE SCALE GENOMIC DNA]</scope>
    <source>
        <strain evidence="2">UBA9905</strain>
    </source>
</reference>
<name>A0A3D3TIU4_9BACT</name>
<dbReference type="GO" id="GO:0016787">
    <property type="term" value="F:hydrolase activity"/>
    <property type="evidence" value="ECO:0007669"/>
    <property type="project" value="UniProtKB-KW"/>
</dbReference>
<protein>
    <submittedName>
        <fullName evidence="2">Glycoside hydrolase family 127 protein</fullName>
    </submittedName>
</protein>
<comment type="caution">
    <text evidence="2">The sequence shown here is derived from an EMBL/GenBank/DDBJ whole genome shotgun (WGS) entry which is preliminary data.</text>
</comment>
<dbReference type="EMBL" id="DQBS01000010">
    <property type="protein sequence ID" value="HCO69060.1"/>
    <property type="molecule type" value="Genomic_DNA"/>
</dbReference>
<dbReference type="Pfam" id="PF07944">
    <property type="entry name" value="Beta-AFase-like_GH127_cat"/>
    <property type="match status" value="1"/>
</dbReference>
<gene>
    <name evidence="2" type="ORF">DIT26_00485</name>
</gene>
<evidence type="ECO:0000313" key="2">
    <source>
        <dbReference type="EMBL" id="HCO69060.1"/>
    </source>
</evidence>
<feature type="domain" description="Non-reducing end beta-L-arabinofuranosidase-like GH127 catalytic" evidence="1">
    <location>
        <begin position="23"/>
        <end position="135"/>
    </location>
</feature>
<dbReference type="Proteomes" id="UP000264215">
    <property type="component" value="Unassembled WGS sequence"/>
</dbReference>
<dbReference type="AlphaFoldDB" id="A0A3D3TIU4"/>
<keyword evidence="2" id="KW-0378">Hydrolase</keyword>
<feature type="non-terminal residue" evidence="2">
    <location>
        <position position="138"/>
    </location>
</feature>
<proteinExistence type="predicted"/>
<evidence type="ECO:0000313" key="3">
    <source>
        <dbReference type="Proteomes" id="UP000264215"/>
    </source>
</evidence>
<accession>A0A3D3TIU4</accession>
<evidence type="ECO:0000259" key="1">
    <source>
        <dbReference type="Pfam" id="PF07944"/>
    </source>
</evidence>